<name>A0A087AYC6_9BIFI</name>
<evidence type="ECO:0000313" key="6">
    <source>
        <dbReference type="Proteomes" id="UP000029067"/>
    </source>
</evidence>
<comment type="caution">
    <text evidence="5">The sequence shown here is derived from an EMBL/GenBank/DDBJ whole genome shotgun (WGS) entry which is preliminary data.</text>
</comment>
<dbReference type="AlphaFoldDB" id="A0A087AYC6"/>
<reference evidence="5 6" key="1">
    <citation type="submission" date="2014-03" db="EMBL/GenBank/DDBJ databases">
        <title>Genomics of Bifidobacteria.</title>
        <authorList>
            <person name="Ventura M."/>
            <person name="Milani C."/>
            <person name="Lugli G.A."/>
        </authorList>
    </citation>
    <scope>NUCLEOTIDE SEQUENCE [LARGE SCALE GENOMIC DNA]</scope>
    <source>
        <strain evidence="5 6">LMG 10738</strain>
    </source>
</reference>
<protein>
    <submittedName>
        <fullName evidence="5">Acyltransferase</fullName>
    </submittedName>
</protein>
<dbReference type="CDD" id="cd07989">
    <property type="entry name" value="LPLAT_AGPAT-like"/>
    <property type="match status" value="1"/>
</dbReference>
<sequence length="330" mass="37055">MGRMVSKGKPSPRSAVKPLSKEQVAKLNREFGLVDPTYPYPTGRIEPNEAEIDAQNPKLTNRLMNACARVLRASCKLHAWGLDNVPPTGPYITACTHVTQFDVFVPMIAMFRMGRRPRFMAKAEMGTWPVLGKWFRAVGMQPVPRRSGKARQIEEESIRILGTGRPLTIWPEGTVTRDPQKWPMSMKNGVGFIALEASRRAGRQIPLYCAVTWGAASINHFWPWPRKQVVMCYDTQLDYADLLAHMDEWGDEPPSELADELARRVRVRMKEVMATIRGEQAPAGFFDYRIMREIPEVEAFSDPHQVDAQALAQTADAAPAKARAGAEPRA</sequence>
<dbReference type="PANTHER" id="PTHR10434">
    <property type="entry name" value="1-ACYL-SN-GLYCEROL-3-PHOSPHATE ACYLTRANSFERASE"/>
    <property type="match status" value="1"/>
</dbReference>
<dbReference type="InterPro" id="IPR002123">
    <property type="entry name" value="Plipid/glycerol_acylTrfase"/>
</dbReference>
<dbReference type="STRING" id="1688.BCUN_1258"/>
<keyword evidence="2 5" id="KW-0012">Acyltransferase</keyword>
<evidence type="ECO:0000259" key="4">
    <source>
        <dbReference type="SMART" id="SM00563"/>
    </source>
</evidence>
<organism evidence="5 6">
    <name type="scientific">Bifidobacterium cuniculi</name>
    <dbReference type="NCBI Taxonomy" id="1688"/>
    <lineage>
        <taxon>Bacteria</taxon>
        <taxon>Bacillati</taxon>
        <taxon>Actinomycetota</taxon>
        <taxon>Actinomycetes</taxon>
        <taxon>Bifidobacteriales</taxon>
        <taxon>Bifidobacteriaceae</taxon>
        <taxon>Bifidobacterium</taxon>
    </lineage>
</organism>
<dbReference type="PANTHER" id="PTHR10434:SF11">
    <property type="entry name" value="1-ACYL-SN-GLYCEROL-3-PHOSPHATE ACYLTRANSFERASE"/>
    <property type="match status" value="1"/>
</dbReference>
<feature type="region of interest" description="Disordered" evidence="3">
    <location>
        <begin position="1"/>
        <end position="20"/>
    </location>
</feature>
<feature type="compositionally biased region" description="Low complexity" evidence="3">
    <location>
        <begin position="311"/>
        <end position="323"/>
    </location>
</feature>
<dbReference type="SMART" id="SM00563">
    <property type="entry name" value="PlsC"/>
    <property type="match status" value="1"/>
</dbReference>
<evidence type="ECO:0000256" key="1">
    <source>
        <dbReference type="ARBA" id="ARBA00022679"/>
    </source>
</evidence>
<dbReference type="Proteomes" id="UP000029067">
    <property type="component" value="Unassembled WGS sequence"/>
</dbReference>
<evidence type="ECO:0000313" key="5">
    <source>
        <dbReference type="EMBL" id="KFI63776.1"/>
    </source>
</evidence>
<keyword evidence="1 5" id="KW-0808">Transferase</keyword>
<keyword evidence="6" id="KW-1185">Reference proteome</keyword>
<evidence type="ECO:0000256" key="2">
    <source>
        <dbReference type="ARBA" id="ARBA00023315"/>
    </source>
</evidence>
<dbReference type="EMBL" id="JGYV01000007">
    <property type="protein sequence ID" value="KFI63776.1"/>
    <property type="molecule type" value="Genomic_DNA"/>
</dbReference>
<feature type="domain" description="Phospholipid/glycerol acyltransferase" evidence="4">
    <location>
        <begin position="91"/>
        <end position="215"/>
    </location>
</feature>
<accession>A0A087AYC6</accession>
<proteinExistence type="predicted"/>
<dbReference type="SUPFAM" id="SSF69593">
    <property type="entry name" value="Glycerol-3-phosphate (1)-acyltransferase"/>
    <property type="match status" value="1"/>
</dbReference>
<feature type="region of interest" description="Disordered" evidence="3">
    <location>
        <begin position="311"/>
        <end position="330"/>
    </location>
</feature>
<dbReference type="GO" id="GO:0003841">
    <property type="term" value="F:1-acylglycerol-3-phosphate O-acyltransferase activity"/>
    <property type="evidence" value="ECO:0007669"/>
    <property type="project" value="TreeGrafter"/>
</dbReference>
<dbReference type="Pfam" id="PF01553">
    <property type="entry name" value="Acyltransferase"/>
    <property type="match status" value="1"/>
</dbReference>
<evidence type="ECO:0000256" key="3">
    <source>
        <dbReference type="SAM" id="MobiDB-lite"/>
    </source>
</evidence>
<dbReference type="eggNOG" id="COG0204">
    <property type="taxonomic scope" value="Bacteria"/>
</dbReference>
<gene>
    <name evidence="5" type="ORF">BCUN_1258</name>
</gene>
<dbReference type="GO" id="GO:0006654">
    <property type="term" value="P:phosphatidic acid biosynthetic process"/>
    <property type="evidence" value="ECO:0007669"/>
    <property type="project" value="TreeGrafter"/>
</dbReference>